<dbReference type="AlphaFoldDB" id="A0A9W7X9J4"/>
<organism evidence="2 3">
    <name type="scientific">Paspalum vaginatum</name>
    <name type="common">seashore paspalum</name>
    <dbReference type="NCBI Taxonomy" id="158149"/>
    <lineage>
        <taxon>Eukaryota</taxon>
        <taxon>Viridiplantae</taxon>
        <taxon>Streptophyta</taxon>
        <taxon>Embryophyta</taxon>
        <taxon>Tracheophyta</taxon>
        <taxon>Spermatophyta</taxon>
        <taxon>Magnoliopsida</taxon>
        <taxon>Liliopsida</taxon>
        <taxon>Poales</taxon>
        <taxon>Poaceae</taxon>
        <taxon>PACMAD clade</taxon>
        <taxon>Panicoideae</taxon>
        <taxon>Andropogonodae</taxon>
        <taxon>Paspaleae</taxon>
        <taxon>Paspalinae</taxon>
        <taxon>Paspalum</taxon>
    </lineage>
</organism>
<proteinExistence type="predicted"/>
<dbReference type="Proteomes" id="UP001164776">
    <property type="component" value="Unassembled WGS sequence"/>
</dbReference>
<gene>
    <name evidence="2" type="ORF">BS78_K319700</name>
</gene>
<comment type="caution">
    <text evidence="2">The sequence shown here is derived from an EMBL/GenBank/DDBJ whole genome shotgun (WGS) entry which is preliminary data.</text>
</comment>
<evidence type="ECO:0000256" key="1">
    <source>
        <dbReference type="SAM" id="MobiDB-lite"/>
    </source>
</evidence>
<sequence>MAARRPPRRASPSSGRTRADGATPRRAETALHRQAAKRRARARRRSVPRESRTGTQRGPDGGRGGLEREVHGGAYLEVVESSEAKAASQLRRQHSRRSRVFPPGLLSSRPVARRNSLSLSHVHGTGRARSEKPGEACGGGVVSAAALGGGAREGREGGRPGAELLRRQSGPVSAFA</sequence>
<feature type="compositionally biased region" description="Basic residues" evidence="1">
    <location>
        <begin position="34"/>
        <end position="46"/>
    </location>
</feature>
<feature type="region of interest" description="Disordered" evidence="1">
    <location>
        <begin position="86"/>
        <end position="114"/>
    </location>
</feature>
<keyword evidence="3" id="KW-1185">Reference proteome</keyword>
<reference evidence="2 3" key="1">
    <citation type="submission" date="2022-10" db="EMBL/GenBank/DDBJ databases">
        <title>WGS assembly of Paspalum vaginatum 540-79.</title>
        <authorList>
            <person name="Sun G."/>
            <person name="Wase N."/>
            <person name="Shu S."/>
            <person name="Jenkins J."/>
            <person name="Zhou B."/>
            <person name="Torres-Rodriguez J."/>
            <person name="Chen C."/>
            <person name="Sandor L."/>
            <person name="Plott C."/>
            <person name="Yoshinga Y."/>
            <person name="Daum C."/>
            <person name="Qi P."/>
            <person name="Barry K."/>
            <person name="Lipzen A."/>
            <person name="Berry L."/>
            <person name="Pedersen C."/>
            <person name="Gottilla T."/>
            <person name="Foltz A."/>
            <person name="Yu H."/>
            <person name="O'Malley R."/>
            <person name="Zhang C."/>
            <person name="Devos K."/>
            <person name="Sigmon B."/>
            <person name="Yu B."/>
            <person name="Obata T."/>
            <person name="Schmutz J."/>
            <person name="Schnable J."/>
        </authorList>
    </citation>
    <scope>NUCLEOTIDE SEQUENCE [LARGE SCALE GENOMIC DNA]</scope>
    <source>
        <strain evidence="3">cv. 540-79</strain>
    </source>
</reference>
<feature type="region of interest" description="Disordered" evidence="1">
    <location>
        <begin position="1"/>
        <end position="74"/>
    </location>
</feature>
<evidence type="ECO:0000313" key="2">
    <source>
        <dbReference type="EMBL" id="KAJ1254839.1"/>
    </source>
</evidence>
<feature type="compositionally biased region" description="Basic and acidic residues" evidence="1">
    <location>
        <begin position="17"/>
        <end position="31"/>
    </location>
</feature>
<accession>A0A9W7X9J4</accession>
<dbReference type="EMBL" id="MU629886">
    <property type="protein sequence ID" value="KAJ1254839.1"/>
    <property type="molecule type" value="Genomic_DNA"/>
</dbReference>
<feature type="region of interest" description="Disordered" evidence="1">
    <location>
        <begin position="147"/>
        <end position="176"/>
    </location>
</feature>
<evidence type="ECO:0000313" key="3">
    <source>
        <dbReference type="Proteomes" id="UP001164776"/>
    </source>
</evidence>
<name>A0A9W7X9J4_9POAL</name>
<protein>
    <submittedName>
        <fullName evidence="2">Uncharacterized protein</fullName>
    </submittedName>
</protein>